<dbReference type="Proteomes" id="UP001141806">
    <property type="component" value="Unassembled WGS sequence"/>
</dbReference>
<gene>
    <name evidence="2" type="ORF">NE237_001321</name>
</gene>
<dbReference type="EMBL" id="JAMYWD010000003">
    <property type="protein sequence ID" value="KAJ4976215.1"/>
    <property type="molecule type" value="Genomic_DNA"/>
</dbReference>
<accession>A0A9Q0QYD0</accession>
<dbReference type="InterPro" id="IPR036282">
    <property type="entry name" value="Glutathione-S-Trfase_C_sf"/>
</dbReference>
<dbReference type="GO" id="GO:0004364">
    <property type="term" value="F:glutathione transferase activity"/>
    <property type="evidence" value="ECO:0007669"/>
    <property type="project" value="InterPro"/>
</dbReference>
<keyword evidence="3" id="KW-1185">Reference proteome</keyword>
<dbReference type="InterPro" id="IPR045073">
    <property type="entry name" value="Omega/Tau-like"/>
</dbReference>
<comment type="caution">
    <text evidence="2">The sequence shown here is derived from an EMBL/GenBank/DDBJ whole genome shotgun (WGS) entry which is preliminary data.</text>
</comment>
<evidence type="ECO:0000259" key="1">
    <source>
        <dbReference type="PROSITE" id="PS50405"/>
    </source>
</evidence>
<dbReference type="PANTHER" id="PTHR11260">
    <property type="entry name" value="GLUTATHIONE S-TRANSFERASE, GST, SUPERFAMILY, GST DOMAIN CONTAINING"/>
    <property type="match status" value="1"/>
</dbReference>
<organism evidence="2 3">
    <name type="scientific">Protea cynaroides</name>
    <dbReference type="NCBI Taxonomy" id="273540"/>
    <lineage>
        <taxon>Eukaryota</taxon>
        <taxon>Viridiplantae</taxon>
        <taxon>Streptophyta</taxon>
        <taxon>Embryophyta</taxon>
        <taxon>Tracheophyta</taxon>
        <taxon>Spermatophyta</taxon>
        <taxon>Magnoliopsida</taxon>
        <taxon>Proteales</taxon>
        <taxon>Proteaceae</taxon>
        <taxon>Protea</taxon>
    </lineage>
</organism>
<proteinExistence type="predicted"/>
<protein>
    <recommendedName>
        <fullName evidence="1">GST C-terminal domain-containing protein</fullName>
    </recommendedName>
</protein>
<dbReference type="Gene3D" id="1.20.1050.10">
    <property type="match status" value="1"/>
</dbReference>
<dbReference type="GO" id="GO:0006749">
    <property type="term" value="P:glutathione metabolic process"/>
    <property type="evidence" value="ECO:0007669"/>
    <property type="project" value="InterPro"/>
</dbReference>
<evidence type="ECO:0000313" key="3">
    <source>
        <dbReference type="Proteomes" id="UP001141806"/>
    </source>
</evidence>
<dbReference type="PROSITE" id="PS50405">
    <property type="entry name" value="GST_CTER"/>
    <property type="match status" value="1"/>
</dbReference>
<feature type="domain" description="GST C-terminal" evidence="1">
    <location>
        <begin position="1"/>
        <end position="124"/>
    </location>
</feature>
<dbReference type="Pfam" id="PF00043">
    <property type="entry name" value="GST_C"/>
    <property type="match status" value="1"/>
</dbReference>
<dbReference type="AlphaFoldDB" id="A0A9Q0QYD0"/>
<dbReference type="OrthoDB" id="202840at2759"/>
<dbReference type="GO" id="GO:0005737">
    <property type="term" value="C:cytoplasm"/>
    <property type="evidence" value="ECO:0007669"/>
    <property type="project" value="TreeGrafter"/>
</dbReference>
<reference evidence="2" key="1">
    <citation type="journal article" date="2023" name="Plant J.">
        <title>The genome of the king protea, Protea cynaroides.</title>
        <authorList>
            <person name="Chang J."/>
            <person name="Duong T.A."/>
            <person name="Schoeman C."/>
            <person name="Ma X."/>
            <person name="Roodt D."/>
            <person name="Barker N."/>
            <person name="Li Z."/>
            <person name="Van de Peer Y."/>
            <person name="Mizrachi E."/>
        </authorList>
    </citation>
    <scope>NUCLEOTIDE SEQUENCE</scope>
    <source>
        <tissue evidence="2">Young leaves</tissue>
    </source>
</reference>
<name>A0A9Q0QYD0_9MAGN</name>
<dbReference type="InterPro" id="IPR010987">
    <property type="entry name" value="Glutathione-S-Trfase_C-like"/>
</dbReference>
<dbReference type="InterPro" id="IPR045074">
    <property type="entry name" value="GST_C_Tau"/>
</dbReference>
<dbReference type="SUPFAM" id="SSF47616">
    <property type="entry name" value="GST C-terminal domain-like"/>
    <property type="match status" value="1"/>
</dbReference>
<dbReference type="PANTHER" id="PTHR11260:SF781">
    <property type="entry name" value="GLUTATHIONE S-TRANSFERASE U19"/>
    <property type="match status" value="1"/>
</dbReference>
<sequence length="127" mass="14930">MSSLLHLLIKLQCYGCIRRILYSGKEEERDAAKEEFIDMLKVMEEELGDKPYFGGNNFGFIDVSLLPFYSWFYALEKFGNFSIGAKCPKLIIWAKRCMERESVAKSLPDPIMMYYHAFRMRKRFGVD</sequence>
<evidence type="ECO:0000313" key="2">
    <source>
        <dbReference type="EMBL" id="KAJ4976215.1"/>
    </source>
</evidence>
<dbReference type="CDD" id="cd03185">
    <property type="entry name" value="GST_C_Tau"/>
    <property type="match status" value="1"/>
</dbReference>
<dbReference type="InterPro" id="IPR004046">
    <property type="entry name" value="GST_C"/>
</dbReference>